<comment type="caution">
    <text evidence="3">The sequence shown here is derived from an EMBL/GenBank/DDBJ whole genome shotgun (WGS) entry which is preliminary data.</text>
</comment>
<feature type="region of interest" description="Disordered" evidence="2">
    <location>
        <begin position="375"/>
        <end position="473"/>
    </location>
</feature>
<dbReference type="AlphaFoldDB" id="A0A167B3H5"/>
<dbReference type="Proteomes" id="UP000076584">
    <property type="component" value="Unassembled WGS sequence"/>
</dbReference>
<evidence type="ECO:0000256" key="1">
    <source>
        <dbReference type="ARBA" id="ARBA00025758"/>
    </source>
</evidence>
<accession>A0A167B3H5</accession>
<feature type="compositionally biased region" description="Acidic residues" evidence="2">
    <location>
        <begin position="435"/>
        <end position="445"/>
    </location>
</feature>
<dbReference type="Gene3D" id="1.20.58.1070">
    <property type="match status" value="1"/>
</dbReference>
<evidence type="ECO:0000313" key="3">
    <source>
        <dbReference type="EMBL" id="KZL80844.1"/>
    </source>
</evidence>
<dbReference type="GO" id="GO:0005634">
    <property type="term" value="C:nucleus"/>
    <property type="evidence" value="ECO:0007669"/>
    <property type="project" value="TreeGrafter"/>
</dbReference>
<organism evidence="3 4">
    <name type="scientific">Colletotrichum incanum</name>
    <name type="common">Soybean anthracnose fungus</name>
    <dbReference type="NCBI Taxonomy" id="1573173"/>
    <lineage>
        <taxon>Eukaryota</taxon>
        <taxon>Fungi</taxon>
        <taxon>Dikarya</taxon>
        <taxon>Ascomycota</taxon>
        <taxon>Pezizomycotina</taxon>
        <taxon>Sordariomycetes</taxon>
        <taxon>Hypocreomycetidae</taxon>
        <taxon>Glomerellales</taxon>
        <taxon>Glomerellaceae</taxon>
        <taxon>Colletotrichum</taxon>
        <taxon>Colletotrichum spaethianum species complex</taxon>
    </lineage>
</organism>
<keyword evidence="4" id="KW-1185">Reference proteome</keyword>
<name>A0A167B3H5_COLIC</name>
<proteinExistence type="inferred from homology"/>
<protein>
    <submittedName>
        <fullName evidence="3">Ribonucleotide reductase inhibitor</fullName>
    </submittedName>
</protein>
<dbReference type="PANTHER" id="PTHR12794:SF0">
    <property type="entry name" value="GEM-ASSOCIATED PROTEIN 2"/>
    <property type="match status" value="1"/>
</dbReference>
<dbReference type="PANTHER" id="PTHR12794">
    <property type="entry name" value="GEMIN2"/>
    <property type="match status" value="1"/>
</dbReference>
<dbReference type="Pfam" id="PF04938">
    <property type="entry name" value="SIP1"/>
    <property type="match status" value="1"/>
</dbReference>
<feature type="region of interest" description="Disordered" evidence="2">
    <location>
        <begin position="1"/>
        <end position="24"/>
    </location>
</feature>
<reference evidence="3 4" key="1">
    <citation type="submission" date="2015-06" db="EMBL/GenBank/DDBJ databases">
        <title>Survival trade-offs in plant roots during colonization by closely related pathogenic and mutualistic fungi.</title>
        <authorList>
            <person name="Hacquard S."/>
            <person name="Kracher B."/>
            <person name="Hiruma K."/>
            <person name="Weinman A."/>
            <person name="Muench P."/>
            <person name="Garrido Oter R."/>
            <person name="Ver Loren van Themaat E."/>
            <person name="Dallerey J.-F."/>
            <person name="Damm U."/>
            <person name="Henrissat B."/>
            <person name="Lespinet O."/>
            <person name="Thon M."/>
            <person name="Kemen E."/>
            <person name="McHardy A.C."/>
            <person name="Schulze-Lefert P."/>
            <person name="O'Connell R.J."/>
        </authorList>
    </citation>
    <scope>NUCLEOTIDE SEQUENCE [LARGE SCALE GENOMIC DNA]</scope>
    <source>
        <strain evidence="3 4">MAFF 238704</strain>
    </source>
</reference>
<feature type="compositionally biased region" description="Acidic residues" evidence="2">
    <location>
        <begin position="144"/>
        <end position="157"/>
    </location>
</feature>
<dbReference type="GO" id="GO:0032797">
    <property type="term" value="C:SMN complex"/>
    <property type="evidence" value="ECO:0007669"/>
    <property type="project" value="TreeGrafter"/>
</dbReference>
<evidence type="ECO:0000256" key="2">
    <source>
        <dbReference type="SAM" id="MobiDB-lite"/>
    </source>
</evidence>
<dbReference type="GO" id="GO:0000387">
    <property type="term" value="P:spliceosomal snRNP assembly"/>
    <property type="evidence" value="ECO:0007669"/>
    <property type="project" value="InterPro"/>
</dbReference>
<evidence type="ECO:0000313" key="4">
    <source>
        <dbReference type="Proteomes" id="UP000076584"/>
    </source>
</evidence>
<dbReference type="EMBL" id="LFIW01001807">
    <property type="protein sequence ID" value="KZL80844.1"/>
    <property type="molecule type" value="Genomic_DNA"/>
</dbReference>
<feature type="region of interest" description="Disordered" evidence="2">
    <location>
        <begin position="132"/>
        <end position="173"/>
    </location>
</feature>
<comment type="similarity">
    <text evidence="1">Belongs to the gemin-2 family.</text>
</comment>
<feature type="compositionally biased region" description="Acidic residues" evidence="2">
    <location>
        <begin position="379"/>
        <end position="400"/>
    </location>
</feature>
<feature type="non-terminal residue" evidence="3">
    <location>
        <position position="1"/>
    </location>
</feature>
<gene>
    <name evidence="3" type="ORF">CI238_01869</name>
</gene>
<feature type="compositionally biased region" description="Acidic residues" evidence="2">
    <location>
        <begin position="452"/>
        <end position="467"/>
    </location>
</feature>
<dbReference type="InterPro" id="IPR035426">
    <property type="entry name" value="Gemin2/Brr1"/>
</dbReference>
<sequence>RSGNFATRQPGKGIARRDFSSPTQHSFHTCLSALKMASKRNYAASDGNDAAEPAPKRNKKPNPKTRDHQNARIDPTWGQKYVFSSAAGSTTVPVDPGLDFEDDADAMAYLKSVRTQANGIPHLLVAPKVPIGPQLPKELRNDDRDDVGEGEDVEEDRDIYTTGQGDFRGYYQDGAYTARPDNWDDRCAPRDCDAEDGEWQGNEGIYDDEENDADPEAAIHEAYFAAILSRFNALRRTLHATPPPDVVAALPRTHGYHVGAFGPKSGTFSIWSQRLRSTDPLPAQIASMDKDGVLRVVRVLLGGKFLRRGCELRERTSRWLWALLARLPERGELNHAEIGWVRDLGRRAVLMMQSLADMAALRDALEGEGMDLGVHDAVDESSDDEDVLREMEVEERDGEELSGKTGETPSAGSEVLAETAKPGGPDPAPEKPTDDDGVEDGEVDDDQKSEPMDVSEDGEIDEGEVAEEPAPAETLEEVRARLLAQLDTAAEDAPSEAPSEELIAEVEDEEMADQLRARMNMRATLNMILTVAGEFYGQRDLLEFRNPFTGM</sequence>
<feature type="region of interest" description="Disordered" evidence="2">
    <location>
        <begin position="41"/>
        <end position="78"/>
    </location>
</feature>